<reference evidence="16" key="1">
    <citation type="submission" date="2016-09" db="EMBL/GenBank/DDBJ databases">
        <authorList>
            <person name="Varghese N."/>
            <person name="Submissions S."/>
        </authorList>
    </citation>
    <scope>NUCLEOTIDE SEQUENCE [LARGE SCALE GENOMIC DNA]</scope>
    <source>
        <strain evidence="16">ANC 4422</strain>
    </source>
</reference>
<evidence type="ECO:0000256" key="5">
    <source>
        <dbReference type="ARBA" id="ARBA00022692"/>
    </source>
</evidence>
<dbReference type="InterPro" id="IPR010827">
    <property type="entry name" value="BamA/TamA_POTRA"/>
</dbReference>
<keyword evidence="7" id="KW-0472">Membrane</keyword>
<feature type="domain" description="TamA POTRA" evidence="14">
    <location>
        <begin position="235"/>
        <end position="301"/>
    </location>
</feature>
<evidence type="ECO:0000256" key="3">
    <source>
        <dbReference type="ARBA" id="ARBA00015419"/>
    </source>
</evidence>
<dbReference type="EMBL" id="FMYL01000008">
    <property type="protein sequence ID" value="SDC03138.1"/>
    <property type="molecule type" value="Genomic_DNA"/>
</dbReference>
<evidence type="ECO:0000256" key="9">
    <source>
        <dbReference type="ARBA" id="ARBA00033063"/>
    </source>
</evidence>
<dbReference type="Pfam" id="PF07244">
    <property type="entry name" value="POTRA"/>
    <property type="match status" value="1"/>
</dbReference>
<dbReference type="PANTHER" id="PTHR12815">
    <property type="entry name" value="SORTING AND ASSEMBLY MACHINERY SAMM50 PROTEIN FAMILY MEMBER"/>
    <property type="match status" value="1"/>
</dbReference>
<dbReference type="Pfam" id="PF17243">
    <property type="entry name" value="POTRA_TamA_1"/>
    <property type="match status" value="1"/>
</dbReference>
<evidence type="ECO:0000256" key="2">
    <source>
        <dbReference type="ARBA" id="ARBA00010248"/>
    </source>
</evidence>
<evidence type="ECO:0000256" key="1">
    <source>
        <dbReference type="ARBA" id="ARBA00004442"/>
    </source>
</evidence>
<evidence type="ECO:0000256" key="10">
    <source>
        <dbReference type="ARBA" id="ARBA00093548"/>
    </source>
</evidence>
<feature type="compositionally biased region" description="Polar residues" evidence="11">
    <location>
        <begin position="480"/>
        <end position="490"/>
    </location>
</feature>
<name>A0A1G6I9M7_9GAMM</name>
<keyword evidence="16" id="KW-1185">Reference proteome</keyword>
<dbReference type="InterPro" id="IPR035243">
    <property type="entry name" value="TamA_POTRA_Dom_1"/>
</dbReference>
<dbReference type="InterPro" id="IPR000184">
    <property type="entry name" value="Bac_surfAg_D15"/>
</dbReference>
<keyword evidence="4" id="KW-1134">Transmembrane beta strand</keyword>
<dbReference type="GO" id="GO:0097347">
    <property type="term" value="C:TAM protein secretion complex"/>
    <property type="evidence" value="ECO:0007669"/>
    <property type="project" value="TreeGrafter"/>
</dbReference>
<evidence type="ECO:0000259" key="13">
    <source>
        <dbReference type="Pfam" id="PF07244"/>
    </source>
</evidence>
<dbReference type="Gene3D" id="2.40.160.50">
    <property type="entry name" value="membrane protein fhac: a member of the omp85/tpsb transporter family"/>
    <property type="match status" value="1"/>
</dbReference>
<keyword evidence="8" id="KW-0998">Cell outer membrane</keyword>
<dbReference type="Pfam" id="PF01103">
    <property type="entry name" value="Omp85"/>
    <property type="match status" value="1"/>
</dbReference>
<feature type="domain" description="POTRA" evidence="13">
    <location>
        <begin position="313"/>
        <end position="367"/>
    </location>
</feature>
<dbReference type="GO" id="GO:0009306">
    <property type="term" value="P:protein secretion"/>
    <property type="evidence" value="ECO:0007669"/>
    <property type="project" value="TreeGrafter"/>
</dbReference>
<dbReference type="Proteomes" id="UP000242501">
    <property type="component" value="Unassembled WGS sequence"/>
</dbReference>
<sequence length="896" mass="100424">MLLKTHFKKLRLVQHVQSILKIDDKPHLICIALLTSCTVSQAFAQDTAPKLQQSNTQTLASTTIQQDLGSTLNSTDSLQLLQQQQQNPTLTDFKPVNLGELEQLPEIAVDPSMAQQILNEAAQAKQQAETNRQQGMVVNSQMSAQTMQTLTETTMPPVQVNQIINNIQTAHDQDLTQARANDANSQAKKGAIFNDTTFEIEQPTVPEKNIFKRWFNRLKPNQNTDSFVIPKITAEVQGAPLILETNIKNKLSTFTQEAFEDESSALPQLRAQVQQAAQAVGYYNAKFKFERLSNKKVKVIVEPNQPVLVDSQNIEFLGAGKNLAQFQIIRLLPDLEVGDILNQGKYEKTKLRITDVASDNGYFDAYWRLHDLKVQLPENKADINLKYDTGERYKLGNVEFRMSDSKKPFPLRMSVLKSMVPWQSGDDYAFWRVNTLANNLTNSRYFNWSLVETVKPDPISKPQELPPDIQALVNEQKITQTQAQSGLQDTSTEKTVENKAVSANEPVKKQTIADEKQFAGAQDRTNQNTQADVEQVEDINQQKEQVRKTKQVPVIVTLNADKLNSAEVGIGYGTDTGIRLRTQYRRAIVNSYGHSFDANMELSQIRQAVDTHYTIPYKHPINDYFNLVSGYEREEFTGVGPGMSLTTETAIAGAERVIRNPFGGWQQTFGFRYRLDKIHQIGDVDEADVPSAFLRPGSNPQQQALLFGYQISRTDSNDPLNPVKGFKQSYKLQLGSKSVISDANMAILSADWAGIYSLGKNYNHQFVASAQMAYIFTDDFDHVPYNLRFFAGGDQSLRGFDYKSLSPEEGGYKIGGQALAVGSLEYNYQFKEGWRAAAFTDVGNAYNKDFSNPIAYSVGVGIRWRSPIGPIRLDIASGISDPGHPIRLHFFIGSQL</sequence>
<organism evidence="15 16">
    <name type="scientific">Acinetobacter boissieri</name>
    <dbReference type="NCBI Taxonomy" id="1219383"/>
    <lineage>
        <taxon>Bacteria</taxon>
        <taxon>Pseudomonadati</taxon>
        <taxon>Pseudomonadota</taxon>
        <taxon>Gammaproteobacteria</taxon>
        <taxon>Moraxellales</taxon>
        <taxon>Moraxellaceae</taxon>
        <taxon>Acinetobacter</taxon>
    </lineage>
</organism>
<dbReference type="AlphaFoldDB" id="A0A1G6I9M7"/>
<dbReference type="GO" id="GO:0009279">
    <property type="term" value="C:cell outer membrane"/>
    <property type="evidence" value="ECO:0007669"/>
    <property type="project" value="UniProtKB-SubCell"/>
</dbReference>
<evidence type="ECO:0000256" key="11">
    <source>
        <dbReference type="SAM" id="MobiDB-lite"/>
    </source>
</evidence>
<evidence type="ECO:0000256" key="6">
    <source>
        <dbReference type="ARBA" id="ARBA00022729"/>
    </source>
</evidence>
<feature type="domain" description="Bacterial surface antigen (D15)" evidence="12">
    <location>
        <begin position="593"/>
        <end position="894"/>
    </location>
</feature>
<dbReference type="Gene3D" id="3.10.20.310">
    <property type="entry name" value="membrane protein fhac"/>
    <property type="match status" value="3"/>
</dbReference>
<accession>A0A1G6I9M7</accession>
<dbReference type="PANTHER" id="PTHR12815:SF47">
    <property type="entry name" value="TRANSLOCATION AND ASSEMBLY MODULE SUBUNIT TAMA"/>
    <property type="match status" value="1"/>
</dbReference>
<evidence type="ECO:0000313" key="15">
    <source>
        <dbReference type="EMBL" id="SDC03138.1"/>
    </source>
</evidence>
<comment type="similarity">
    <text evidence="2">Belongs to the TamA family.</text>
</comment>
<evidence type="ECO:0000313" key="16">
    <source>
        <dbReference type="Proteomes" id="UP000242501"/>
    </source>
</evidence>
<evidence type="ECO:0000259" key="12">
    <source>
        <dbReference type="Pfam" id="PF01103"/>
    </source>
</evidence>
<keyword evidence="6" id="KW-0732">Signal</keyword>
<keyword evidence="5" id="KW-0812">Transmembrane</keyword>
<proteinExistence type="inferred from homology"/>
<dbReference type="InterPro" id="IPR039910">
    <property type="entry name" value="D15-like"/>
</dbReference>
<dbReference type="RefSeq" id="WP_092748794.1">
    <property type="nucleotide sequence ID" value="NZ_FMYL01000008.1"/>
</dbReference>
<evidence type="ECO:0000256" key="4">
    <source>
        <dbReference type="ARBA" id="ARBA00022452"/>
    </source>
</evidence>
<dbReference type="STRING" id="1219383.SAMN05421733_10813"/>
<comment type="subunit">
    <text evidence="10">Interacts with TamB to form the translocation and assembly module (TAM).</text>
</comment>
<comment type="subcellular location">
    <subcellularLocation>
        <location evidence="1">Cell outer membrane</location>
    </subcellularLocation>
</comment>
<evidence type="ECO:0000259" key="14">
    <source>
        <dbReference type="Pfam" id="PF17243"/>
    </source>
</evidence>
<evidence type="ECO:0000256" key="7">
    <source>
        <dbReference type="ARBA" id="ARBA00023136"/>
    </source>
</evidence>
<feature type="region of interest" description="Disordered" evidence="11">
    <location>
        <begin position="480"/>
        <end position="510"/>
    </location>
</feature>
<gene>
    <name evidence="15" type="ORF">SAMN05421733_10813</name>
</gene>
<dbReference type="OrthoDB" id="9769707at2"/>
<protein>
    <recommendedName>
        <fullName evidence="3">Translocation and assembly module subunit TamA</fullName>
    </recommendedName>
    <alternativeName>
        <fullName evidence="9">Autotransporter assembly factor TamA</fullName>
    </alternativeName>
</protein>
<evidence type="ECO:0000256" key="8">
    <source>
        <dbReference type="ARBA" id="ARBA00023237"/>
    </source>
</evidence>